<accession>A0ABY2UMB6</accession>
<dbReference type="InterPro" id="IPR029058">
    <property type="entry name" value="AB_hydrolase_fold"/>
</dbReference>
<dbReference type="Pfam" id="PF00756">
    <property type="entry name" value="Esterase"/>
    <property type="match status" value="1"/>
</dbReference>
<evidence type="ECO:0000313" key="2">
    <source>
        <dbReference type="Proteomes" id="UP000306791"/>
    </source>
</evidence>
<name>A0ABY2UMB6_9GAMM</name>
<reference evidence="1 2" key="1">
    <citation type="submission" date="2019-05" db="EMBL/GenBank/DDBJ databases">
        <title>Microbulbifer harenosus sp. nov., an alginate-degrading bacterium isolated from coastal sand.</title>
        <authorList>
            <person name="Huang H."/>
            <person name="Mo K."/>
            <person name="Bao S."/>
        </authorList>
    </citation>
    <scope>NUCLEOTIDE SEQUENCE [LARGE SCALE GENOMIC DNA]</scope>
    <source>
        <strain evidence="1 2">HB161719</strain>
    </source>
</reference>
<dbReference type="Proteomes" id="UP000306791">
    <property type="component" value="Unassembled WGS sequence"/>
</dbReference>
<dbReference type="PANTHER" id="PTHR48098">
    <property type="entry name" value="ENTEROCHELIN ESTERASE-RELATED"/>
    <property type="match status" value="1"/>
</dbReference>
<dbReference type="RefSeq" id="WP_138234508.1">
    <property type="nucleotide sequence ID" value="NZ_CP185860.1"/>
</dbReference>
<dbReference type="InterPro" id="IPR050583">
    <property type="entry name" value="Mycobacterial_A85_antigen"/>
</dbReference>
<keyword evidence="2" id="KW-1185">Reference proteome</keyword>
<organism evidence="1 2">
    <name type="scientific">Microbulbifer harenosus</name>
    <dbReference type="NCBI Taxonomy" id="2576840"/>
    <lineage>
        <taxon>Bacteria</taxon>
        <taxon>Pseudomonadati</taxon>
        <taxon>Pseudomonadota</taxon>
        <taxon>Gammaproteobacteria</taxon>
        <taxon>Cellvibrionales</taxon>
        <taxon>Microbulbiferaceae</taxon>
        <taxon>Microbulbifer</taxon>
    </lineage>
</organism>
<comment type="caution">
    <text evidence="1">The sequence shown here is derived from an EMBL/GenBank/DDBJ whole genome shotgun (WGS) entry which is preliminary data.</text>
</comment>
<dbReference type="Gene3D" id="3.40.50.1820">
    <property type="entry name" value="alpha/beta hydrolase"/>
    <property type="match status" value="1"/>
</dbReference>
<gene>
    <name evidence="1" type="ORF">FDY93_04380</name>
</gene>
<proteinExistence type="predicted"/>
<dbReference type="EMBL" id="VANI01000004">
    <property type="protein sequence ID" value="TLM79337.1"/>
    <property type="molecule type" value="Genomic_DNA"/>
</dbReference>
<evidence type="ECO:0000313" key="1">
    <source>
        <dbReference type="EMBL" id="TLM79337.1"/>
    </source>
</evidence>
<dbReference type="PANTHER" id="PTHR48098:SF6">
    <property type="entry name" value="FERRI-BACILLIBACTIN ESTERASE BESA"/>
    <property type="match status" value="1"/>
</dbReference>
<protein>
    <submittedName>
        <fullName evidence="1">Esterase</fullName>
    </submittedName>
</protein>
<dbReference type="SUPFAM" id="SSF53474">
    <property type="entry name" value="alpha/beta-Hydrolases"/>
    <property type="match status" value="1"/>
</dbReference>
<sequence length="307" mass="35084">MLQRLFRNLSVLWLLLPGLPVVAMEVSSGKLMTLPAFEFHDIAARPVHVWLPEGYPSQQPYSVLYMHDGQMLFDRRTTWNKQEWGVDEVAAELQRQGKVKPFIVVAIENISETRHQDYFPQKARALMPETAQAQQHPFNQAELRADNYLKFLVTQVKPYIDRNFQVARDASHTFIAGSSMGGLISLYATLEYPEVFSAVAAISTHWPGIGPEDKLPVAASIRAYLEQNLPEPGTHRFYFDYGTKTLDAYYPPLQQQVDTIMQQAGYHSPDWQTRAFEGHAHDEDSWRLRLAEPLLFLLGSDTPVQPR</sequence>
<dbReference type="InterPro" id="IPR000801">
    <property type="entry name" value="Esterase-like"/>
</dbReference>